<dbReference type="GO" id="GO:0004401">
    <property type="term" value="F:histidinol-phosphatase activity"/>
    <property type="evidence" value="ECO:0007669"/>
    <property type="project" value="UniProtKB-UniRule"/>
</dbReference>
<keyword evidence="5 8" id="KW-0378">Hydrolase</keyword>
<dbReference type="RefSeq" id="WP_092458455.1">
    <property type="nucleotide sequence ID" value="NZ_FOJI01000035.1"/>
</dbReference>
<dbReference type="GO" id="GO:0005737">
    <property type="term" value="C:cytoplasm"/>
    <property type="evidence" value="ECO:0007669"/>
    <property type="project" value="TreeGrafter"/>
</dbReference>
<dbReference type="GO" id="GO:0000105">
    <property type="term" value="P:L-histidine biosynthetic process"/>
    <property type="evidence" value="ECO:0007669"/>
    <property type="project" value="UniProtKB-UniRule"/>
</dbReference>
<dbReference type="InterPro" id="IPR016195">
    <property type="entry name" value="Pol/histidinol_Pase-like"/>
</dbReference>
<dbReference type="SUPFAM" id="SSF89550">
    <property type="entry name" value="PHP domain-like"/>
    <property type="match status" value="1"/>
</dbReference>
<dbReference type="Pfam" id="PF02811">
    <property type="entry name" value="PHP"/>
    <property type="match status" value="1"/>
</dbReference>
<accession>A0A1I0RYC3</accession>
<gene>
    <name evidence="10" type="ORF">SAMN05421659_1354</name>
</gene>
<dbReference type="STRING" id="99656.SAMN05421659_1354"/>
<keyword evidence="11" id="KW-1185">Reference proteome</keyword>
<evidence type="ECO:0000259" key="9">
    <source>
        <dbReference type="Pfam" id="PF02811"/>
    </source>
</evidence>
<evidence type="ECO:0000256" key="2">
    <source>
        <dbReference type="ARBA" id="ARBA00009152"/>
    </source>
</evidence>
<reference evidence="10 11" key="1">
    <citation type="submission" date="2016-10" db="EMBL/GenBank/DDBJ databases">
        <authorList>
            <person name="de Groot N.N."/>
        </authorList>
    </citation>
    <scope>NUCLEOTIDE SEQUENCE [LARGE SCALE GENOMIC DNA]</scope>
    <source>
        <strain evidence="10 11">DSM 9179</strain>
    </source>
</reference>
<dbReference type="Proteomes" id="UP000199701">
    <property type="component" value="Unassembled WGS sequence"/>
</dbReference>
<evidence type="ECO:0000313" key="10">
    <source>
        <dbReference type="EMBL" id="SEW46572.1"/>
    </source>
</evidence>
<dbReference type="PANTHER" id="PTHR21039">
    <property type="entry name" value="HISTIDINOL PHOSPHATASE-RELATED"/>
    <property type="match status" value="1"/>
</dbReference>
<evidence type="ECO:0000256" key="1">
    <source>
        <dbReference type="ARBA" id="ARBA00004970"/>
    </source>
</evidence>
<dbReference type="InterPro" id="IPR004013">
    <property type="entry name" value="PHP_dom"/>
</dbReference>
<dbReference type="OrthoDB" id="9775255at2"/>
<dbReference type="Gene3D" id="3.20.20.140">
    <property type="entry name" value="Metal-dependent hydrolases"/>
    <property type="match status" value="1"/>
</dbReference>
<evidence type="ECO:0000256" key="6">
    <source>
        <dbReference type="ARBA" id="ARBA00023102"/>
    </source>
</evidence>
<evidence type="ECO:0000313" key="11">
    <source>
        <dbReference type="Proteomes" id="UP000199701"/>
    </source>
</evidence>
<dbReference type="UniPathway" id="UPA00031">
    <property type="reaction ID" value="UER00013"/>
</dbReference>
<dbReference type="EMBL" id="FOJI01000035">
    <property type="protein sequence ID" value="SEW46572.1"/>
    <property type="molecule type" value="Genomic_DNA"/>
</dbReference>
<protein>
    <recommendedName>
        <fullName evidence="3 8">Histidinol-phosphatase</fullName>
        <shortName evidence="8">HolPase</shortName>
        <ecNumber evidence="3 8">3.1.3.15</ecNumber>
    </recommendedName>
</protein>
<evidence type="ECO:0000256" key="3">
    <source>
        <dbReference type="ARBA" id="ARBA00013085"/>
    </source>
</evidence>
<comment type="catalytic activity">
    <reaction evidence="7 8">
        <text>L-histidinol phosphate + H2O = L-histidinol + phosphate</text>
        <dbReference type="Rhea" id="RHEA:14465"/>
        <dbReference type="ChEBI" id="CHEBI:15377"/>
        <dbReference type="ChEBI" id="CHEBI:43474"/>
        <dbReference type="ChEBI" id="CHEBI:57699"/>
        <dbReference type="ChEBI" id="CHEBI:57980"/>
        <dbReference type="EC" id="3.1.3.15"/>
    </reaction>
</comment>
<dbReference type="AlphaFoldDB" id="A0A1I0RYC3"/>
<evidence type="ECO:0000256" key="7">
    <source>
        <dbReference type="ARBA" id="ARBA00049158"/>
    </source>
</evidence>
<name>A0A1I0RYC3_9FIRM</name>
<evidence type="ECO:0000256" key="8">
    <source>
        <dbReference type="RuleBase" id="RU366003"/>
    </source>
</evidence>
<evidence type="ECO:0000256" key="4">
    <source>
        <dbReference type="ARBA" id="ARBA00022605"/>
    </source>
</evidence>
<keyword evidence="4 8" id="KW-0028">Amino-acid biosynthesis</keyword>
<organism evidence="10 11">
    <name type="scientific">[Clostridium] fimetarium</name>
    <dbReference type="NCBI Taxonomy" id="99656"/>
    <lineage>
        <taxon>Bacteria</taxon>
        <taxon>Bacillati</taxon>
        <taxon>Bacillota</taxon>
        <taxon>Clostridia</taxon>
        <taxon>Lachnospirales</taxon>
        <taxon>Lachnospiraceae</taxon>
    </lineage>
</organism>
<comment type="similarity">
    <text evidence="2 8">Belongs to the PHP hydrolase family. HisK subfamily.</text>
</comment>
<feature type="domain" description="PHP" evidence="9">
    <location>
        <begin position="22"/>
        <end position="202"/>
    </location>
</feature>
<dbReference type="InterPro" id="IPR010140">
    <property type="entry name" value="Histidinol_P_phosphatase_HisJ"/>
</dbReference>
<dbReference type="PANTHER" id="PTHR21039:SF0">
    <property type="entry name" value="HISTIDINOL-PHOSPHATASE"/>
    <property type="match status" value="1"/>
</dbReference>
<comment type="pathway">
    <text evidence="1 8">Amino-acid biosynthesis; L-histidine biosynthesis; L-histidine from 5-phospho-alpha-D-ribose 1-diphosphate: step 8/9.</text>
</comment>
<evidence type="ECO:0000256" key="5">
    <source>
        <dbReference type="ARBA" id="ARBA00022801"/>
    </source>
</evidence>
<sequence length="263" mass="30594">MRDVHVHFLHGNGGGYNIDFFEGFIKAAQNKELDEIYLLEHTHQFIEFEKVYEPIKKYNDYQRNWISKKMNSSIIEYINFIETVKDTQYPVKVKFGLEVCYIPETADVFASILDEYEFDFLTGSVHWIDGWGFDHTGQKELWKSMNVNEVYKRYYNIMFQLCKSGLFTGLAHPDSIKCFGYTPDIDLTDYYSKLSILLCKYGMYAENSGGLRLNYCSDLELGLNTKLLSIFQKNNVEISTASDAHKQSDVGVNILELENMLKD</sequence>
<proteinExistence type="inferred from homology"/>
<dbReference type="EC" id="3.1.3.15" evidence="3 8"/>
<keyword evidence="6 8" id="KW-0368">Histidine biosynthesis</keyword>